<evidence type="ECO:0000313" key="1">
    <source>
        <dbReference type="EMBL" id="KAK7434933.1"/>
    </source>
</evidence>
<accession>A0ABR1INX9</accession>
<evidence type="ECO:0000313" key="2">
    <source>
        <dbReference type="Proteomes" id="UP001498398"/>
    </source>
</evidence>
<name>A0ABR1INX9_9AGAR</name>
<reference evidence="1 2" key="1">
    <citation type="submission" date="2024-01" db="EMBL/GenBank/DDBJ databases">
        <title>A draft genome for the cacao thread blight pathogen Marasmiellus scandens.</title>
        <authorList>
            <person name="Baruah I.K."/>
            <person name="Leung J."/>
            <person name="Bukari Y."/>
            <person name="Amoako-Attah I."/>
            <person name="Meinhardt L.W."/>
            <person name="Bailey B.A."/>
            <person name="Cohen S.P."/>
        </authorList>
    </citation>
    <scope>NUCLEOTIDE SEQUENCE [LARGE SCALE GENOMIC DNA]</scope>
    <source>
        <strain evidence="1 2">GH-19</strain>
    </source>
</reference>
<dbReference type="EMBL" id="JBANRG010000114">
    <property type="protein sequence ID" value="KAK7434933.1"/>
    <property type="molecule type" value="Genomic_DNA"/>
</dbReference>
<proteinExistence type="predicted"/>
<dbReference type="Proteomes" id="UP001498398">
    <property type="component" value="Unassembled WGS sequence"/>
</dbReference>
<gene>
    <name evidence="1" type="ORF">VKT23_019936</name>
</gene>
<organism evidence="1 2">
    <name type="scientific">Marasmiellus scandens</name>
    <dbReference type="NCBI Taxonomy" id="2682957"/>
    <lineage>
        <taxon>Eukaryota</taxon>
        <taxon>Fungi</taxon>
        <taxon>Dikarya</taxon>
        <taxon>Basidiomycota</taxon>
        <taxon>Agaricomycotina</taxon>
        <taxon>Agaricomycetes</taxon>
        <taxon>Agaricomycetidae</taxon>
        <taxon>Agaricales</taxon>
        <taxon>Marasmiineae</taxon>
        <taxon>Omphalotaceae</taxon>
        <taxon>Marasmiellus</taxon>
    </lineage>
</organism>
<sequence>MSLASHTNVLSIIKPNDPISTSRSRISTGRHRCTRVGVVLTGPASEKLNDISYEDGGAAGTGVEAKVSLVELLFKVGPASAAAEVSFAGIDNALAESFDIDVEMDSGIGVGIRRQDM</sequence>
<comment type="caution">
    <text evidence="1">The sequence shown here is derived from an EMBL/GenBank/DDBJ whole genome shotgun (WGS) entry which is preliminary data.</text>
</comment>
<keyword evidence="2" id="KW-1185">Reference proteome</keyword>
<protein>
    <submittedName>
        <fullName evidence="1">Uncharacterized protein</fullName>
    </submittedName>
</protein>